<dbReference type="AlphaFoldDB" id="F4QFB0"/>
<sequence>MSASLRSFFSMPSSTSSSTKIPSSSINVLDHVAGLLCNIEHKLANISMFGNILIVFIKNSGVSIAFPF</sequence>
<evidence type="ECO:0000256" key="1">
    <source>
        <dbReference type="SAM" id="MobiDB-lite"/>
    </source>
</evidence>
<dbReference type="Proteomes" id="UP000007797">
    <property type="component" value="Unassembled WGS sequence"/>
</dbReference>
<reference evidence="3" key="1">
    <citation type="journal article" date="2011" name="Genome Res.">
        <title>Phylogeny-wide analysis of social amoeba genomes highlights ancient origins for complex intercellular communication.</title>
        <authorList>
            <person name="Heidel A.J."/>
            <person name="Lawal H.M."/>
            <person name="Felder M."/>
            <person name="Schilde C."/>
            <person name="Helps N.R."/>
            <person name="Tunggal B."/>
            <person name="Rivero F."/>
            <person name="John U."/>
            <person name="Schleicher M."/>
            <person name="Eichinger L."/>
            <person name="Platzer M."/>
            <person name="Noegel A.A."/>
            <person name="Schaap P."/>
            <person name="Gloeckner G."/>
        </authorList>
    </citation>
    <scope>NUCLEOTIDE SEQUENCE [LARGE SCALE GENOMIC DNA]</scope>
    <source>
        <strain evidence="3">SH3</strain>
    </source>
</reference>
<name>F4QFB0_CACFS</name>
<organism evidence="2 3">
    <name type="scientific">Cavenderia fasciculata</name>
    <name type="common">Slime mold</name>
    <name type="synonym">Dictyostelium fasciculatum</name>
    <dbReference type="NCBI Taxonomy" id="261658"/>
    <lineage>
        <taxon>Eukaryota</taxon>
        <taxon>Amoebozoa</taxon>
        <taxon>Evosea</taxon>
        <taxon>Eumycetozoa</taxon>
        <taxon>Dictyostelia</taxon>
        <taxon>Acytosteliales</taxon>
        <taxon>Cavenderiaceae</taxon>
        <taxon>Cavenderia</taxon>
    </lineage>
</organism>
<dbReference type="RefSeq" id="XP_004350121.1">
    <property type="nucleotide sequence ID" value="XM_004350071.1"/>
</dbReference>
<proteinExistence type="predicted"/>
<keyword evidence="3" id="KW-1185">Reference proteome</keyword>
<accession>F4QFB0</accession>
<evidence type="ECO:0000313" key="3">
    <source>
        <dbReference type="Proteomes" id="UP000007797"/>
    </source>
</evidence>
<dbReference type="EMBL" id="GL883029">
    <property type="protein sequence ID" value="EGG13417.1"/>
    <property type="molecule type" value="Genomic_DNA"/>
</dbReference>
<dbReference type="GeneID" id="14866035"/>
<evidence type="ECO:0000313" key="2">
    <source>
        <dbReference type="EMBL" id="EGG13417.1"/>
    </source>
</evidence>
<feature type="region of interest" description="Disordered" evidence="1">
    <location>
        <begin position="1"/>
        <end position="22"/>
    </location>
</feature>
<dbReference type="KEGG" id="dfa:DFA_11178"/>
<protein>
    <submittedName>
        <fullName evidence="2">Uncharacterized protein</fullName>
    </submittedName>
</protein>
<gene>
    <name evidence="2" type="ORF">DFA_11178</name>
</gene>